<dbReference type="Pfam" id="PF12833">
    <property type="entry name" value="HTH_18"/>
    <property type="match status" value="1"/>
</dbReference>
<evidence type="ECO:0000259" key="4">
    <source>
        <dbReference type="PROSITE" id="PS01124"/>
    </source>
</evidence>
<accession>A0A024HIQ3</accession>
<evidence type="ECO:0000256" key="3">
    <source>
        <dbReference type="ARBA" id="ARBA00023163"/>
    </source>
</evidence>
<sequence length="351" mass="40169">MPIEKGTISIRLVREALADSVRQGLDSSALLAEAGIAAELFDKPYARVSIQSYSRLWLRLARQLDDEFFAMNRRRMKSGSFNFMARTAIREGTLETALQRALEFVGLIFDDLTPRLLTQEGVAAIQIDEGEGEPQRAFCYFTLFLMLHGLACWLVGQRIPILAIDLRCAQPEYIEDYRVMFSDNLRFGRRQTRLLFNAEALQLSVRRDERELRRFLAGAPANILVRYRDPQSLTARVKAYLRSIRCERWPDLDALAGHFFMAPSTLRRKLAGEGQSYQALKDQLRRDLAIARLDRGEGNFAELAEELGFADTSAFYKAFRKWTGSTPGQYRQLMQPENAWQQASRKPPSGR</sequence>
<dbReference type="InterPro" id="IPR020449">
    <property type="entry name" value="Tscrpt_reg_AraC-type_HTH"/>
</dbReference>
<dbReference type="AlphaFoldDB" id="A0A024HIQ3"/>
<evidence type="ECO:0000256" key="2">
    <source>
        <dbReference type="ARBA" id="ARBA00023125"/>
    </source>
</evidence>
<keyword evidence="2" id="KW-0238">DNA-binding</keyword>
<dbReference type="GO" id="GO:0003700">
    <property type="term" value="F:DNA-binding transcription factor activity"/>
    <property type="evidence" value="ECO:0007669"/>
    <property type="project" value="InterPro"/>
</dbReference>
<dbReference type="GO" id="GO:0005829">
    <property type="term" value="C:cytosol"/>
    <property type="evidence" value="ECO:0007669"/>
    <property type="project" value="TreeGrafter"/>
</dbReference>
<feature type="domain" description="HTH araC/xylS-type" evidence="4">
    <location>
        <begin position="235"/>
        <end position="333"/>
    </location>
</feature>
<dbReference type="PATRIC" id="fig|1301098.3.peg.3184"/>
<evidence type="ECO:0000256" key="1">
    <source>
        <dbReference type="ARBA" id="ARBA00023015"/>
    </source>
</evidence>
<protein>
    <submittedName>
        <fullName evidence="5">Putative transcriptional regulator</fullName>
    </submittedName>
</protein>
<dbReference type="OrthoDB" id="5582699at2"/>
<keyword evidence="3" id="KW-0804">Transcription</keyword>
<keyword evidence="6" id="KW-1185">Reference proteome</keyword>
<dbReference type="SMART" id="SM00342">
    <property type="entry name" value="HTH_ARAC"/>
    <property type="match status" value="1"/>
</dbReference>
<dbReference type="PROSITE" id="PS01124">
    <property type="entry name" value="HTH_ARAC_FAMILY_2"/>
    <property type="match status" value="1"/>
</dbReference>
<reference evidence="5 6" key="2">
    <citation type="submission" date="2014-05" db="EMBL/GenBank/DDBJ databases">
        <title>Genome sequence of the 3-chlorobenzoate degrading bacterium Pseudomonas knackmussii B13 shows multiple evidence for horizontal gene transfer.</title>
        <authorList>
            <person name="Miyazaki R."/>
            <person name="Bertelli C."/>
            <person name="Falquet L."/>
            <person name="Robinson-Rechavi M."/>
            <person name="Gharib W."/>
            <person name="Roy S."/>
            <person name="Van der Meer J.R."/>
        </authorList>
    </citation>
    <scope>NUCLEOTIDE SEQUENCE [LARGE SCALE GENOMIC DNA]</scope>
    <source>
        <strain evidence="5 6">B13</strain>
    </source>
</reference>
<dbReference type="InterPro" id="IPR018060">
    <property type="entry name" value="HTH_AraC"/>
</dbReference>
<gene>
    <name evidence="5" type="ORF">PKB_3157</name>
</gene>
<dbReference type="STRING" id="1301098.PKB_3157"/>
<dbReference type="SUPFAM" id="SSF46689">
    <property type="entry name" value="Homeodomain-like"/>
    <property type="match status" value="1"/>
</dbReference>
<dbReference type="PANTHER" id="PTHR47894:SF1">
    <property type="entry name" value="HTH-TYPE TRANSCRIPTIONAL REGULATOR VQSM"/>
    <property type="match status" value="1"/>
</dbReference>
<dbReference type="GO" id="GO:0000976">
    <property type="term" value="F:transcription cis-regulatory region binding"/>
    <property type="evidence" value="ECO:0007669"/>
    <property type="project" value="TreeGrafter"/>
</dbReference>
<dbReference type="Pfam" id="PF12625">
    <property type="entry name" value="Arabinose_bd"/>
    <property type="match status" value="1"/>
</dbReference>
<organism evidence="5 6">
    <name type="scientific">Pseudomonas knackmussii (strain DSM 6978 / CCUG 54928 / LMG 23759 / B13)</name>
    <dbReference type="NCBI Taxonomy" id="1301098"/>
    <lineage>
        <taxon>Bacteria</taxon>
        <taxon>Pseudomonadati</taxon>
        <taxon>Pseudomonadota</taxon>
        <taxon>Gammaproteobacteria</taxon>
        <taxon>Pseudomonadales</taxon>
        <taxon>Pseudomonadaceae</taxon>
        <taxon>Pseudomonas</taxon>
    </lineage>
</organism>
<evidence type="ECO:0000313" key="5">
    <source>
        <dbReference type="EMBL" id="CDF84504.1"/>
    </source>
</evidence>
<dbReference type="InterPro" id="IPR032687">
    <property type="entry name" value="AraC-type_N"/>
</dbReference>
<reference evidence="5 6" key="1">
    <citation type="submission" date="2013-03" db="EMBL/GenBank/DDBJ databases">
        <authorList>
            <person name="Linke B."/>
        </authorList>
    </citation>
    <scope>NUCLEOTIDE SEQUENCE [LARGE SCALE GENOMIC DNA]</scope>
    <source>
        <strain evidence="5 6">B13</strain>
    </source>
</reference>
<evidence type="ECO:0000313" key="6">
    <source>
        <dbReference type="Proteomes" id="UP000025241"/>
    </source>
</evidence>
<dbReference type="InterPro" id="IPR009057">
    <property type="entry name" value="Homeodomain-like_sf"/>
</dbReference>
<keyword evidence="1" id="KW-0805">Transcription regulation</keyword>
<dbReference type="HOGENOM" id="CLU_047522_0_0_6"/>
<dbReference type="PANTHER" id="PTHR47894">
    <property type="entry name" value="HTH-TYPE TRANSCRIPTIONAL REGULATOR GADX"/>
    <property type="match status" value="1"/>
</dbReference>
<dbReference type="EMBL" id="HG322950">
    <property type="protein sequence ID" value="CDF84504.1"/>
    <property type="molecule type" value="Genomic_DNA"/>
</dbReference>
<dbReference type="KEGG" id="pkc:PKB_3157"/>
<dbReference type="Proteomes" id="UP000025241">
    <property type="component" value="Chromosome I"/>
</dbReference>
<dbReference type="PRINTS" id="PR00032">
    <property type="entry name" value="HTHARAC"/>
</dbReference>
<dbReference type="eggNOG" id="COG2207">
    <property type="taxonomic scope" value="Bacteria"/>
</dbReference>
<name>A0A024HIQ3_PSEKB</name>
<proteinExistence type="predicted"/>
<dbReference type="RefSeq" id="WP_043253091.1">
    <property type="nucleotide sequence ID" value="NZ_HG322950.1"/>
</dbReference>
<dbReference type="Gene3D" id="1.10.10.60">
    <property type="entry name" value="Homeodomain-like"/>
    <property type="match status" value="1"/>
</dbReference>